<dbReference type="AlphaFoldDB" id="A0A3N2C806"/>
<evidence type="ECO:0000256" key="2">
    <source>
        <dbReference type="ARBA" id="ARBA00022801"/>
    </source>
</evidence>
<proteinExistence type="predicted"/>
<dbReference type="PROSITE" id="PS51462">
    <property type="entry name" value="NUDIX"/>
    <property type="match status" value="1"/>
</dbReference>
<evidence type="ECO:0000313" key="4">
    <source>
        <dbReference type="EMBL" id="ROR83631.1"/>
    </source>
</evidence>
<dbReference type="PANTHER" id="PTHR43046">
    <property type="entry name" value="GDP-MANNOSE MANNOSYL HYDROLASE"/>
    <property type="match status" value="1"/>
</dbReference>
<dbReference type="InterPro" id="IPR020084">
    <property type="entry name" value="NUDIX_hydrolase_CS"/>
</dbReference>
<comment type="caution">
    <text evidence="4">The sequence shown here is derived from an EMBL/GenBank/DDBJ whole genome shotgun (WGS) entry which is preliminary data.</text>
</comment>
<evidence type="ECO:0000313" key="5">
    <source>
        <dbReference type="Proteomes" id="UP000266915"/>
    </source>
</evidence>
<dbReference type="Proteomes" id="UP000266915">
    <property type="component" value="Unassembled WGS sequence"/>
</dbReference>
<evidence type="ECO:0000259" key="3">
    <source>
        <dbReference type="PROSITE" id="PS51462"/>
    </source>
</evidence>
<sequence length="153" mass="17071">MTTMNHFSVVPASYVFLRRDQSVLLQRRQNTGYMDDCWSAGAAGHVELGETATSAAIRESREELGVQVSPEALSAVAVMQRTDGTANPMEQRVDWFFVCDVWGGEPLIREPAKCAELSWFRLDDLPVNLPAHERLALDALREGRRSAVLTFGF</sequence>
<organism evidence="4 5">
    <name type="scientific">Plantibacter flavus</name>
    <dbReference type="NCBI Taxonomy" id="150123"/>
    <lineage>
        <taxon>Bacteria</taxon>
        <taxon>Bacillati</taxon>
        <taxon>Actinomycetota</taxon>
        <taxon>Actinomycetes</taxon>
        <taxon>Micrococcales</taxon>
        <taxon>Microbacteriaceae</taxon>
        <taxon>Plantibacter</taxon>
    </lineage>
</organism>
<name>A0A3N2C806_9MICO</name>
<evidence type="ECO:0000256" key="1">
    <source>
        <dbReference type="ARBA" id="ARBA00001946"/>
    </source>
</evidence>
<dbReference type="Gene3D" id="3.90.79.10">
    <property type="entry name" value="Nucleoside Triphosphate Pyrophosphohydrolase"/>
    <property type="match status" value="1"/>
</dbReference>
<accession>A0A3N2C806</accession>
<protein>
    <submittedName>
        <fullName evidence="4">ADP-ribose pyrophosphatase YjhB (NUDIX family)</fullName>
    </submittedName>
</protein>
<dbReference type="CDD" id="cd04683">
    <property type="entry name" value="NUDIX_Hydrolase"/>
    <property type="match status" value="1"/>
</dbReference>
<gene>
    <name evidence="4" type="ORF">EDD42_3745</name>
</gene>
<dbReference type="SUPFAM" id="SSF55811">
    <property type="entry name" value="Nudix"/>
    <property type="match status" value="1"/>
</dbReference>
<comment type="cofactor">
    <cofactor evidence="1">
        <name>Mg(2+)</name>
        <dbReference type="ChEBI" id="CHEBI:18420"/>
    </cofactor>
</comment>
<dbReference type="GO" id="GO:0016787">
    <property type="term" value="F:hydrolase activity"/>
    <property type="evidence" value="ECO:0007669"/>
    <property type="project" value="UniProtKB-KW"/>
</dbReference>
<reference evidence="4 5" key="1">
    <citation type="submission" date="2018-11" db="EMBL/GenBank/DDBJ databases">
        <title>Sequencing the genomes of 1000 actinobacteria strains.</title>
        <authorList>
            <person name="Klenk H.-P."/>
        </authorList>
    </citation>
    <scope>NUCLEOTIDE SEQUENCE [LARGE SCALE GENOMIC DNA]</scope>
    <source>
        <strain evidence="4 5">DSM 14012</strain>
    </source>
</reference>
<dbReference type="Pfam" id="PF00293">
    <property type="entry name" value="NUDIX"/>
    <property type="match status" value="1"/>
</dbReference>
<feature type="domain" description="Nudix hydrolase" evidence="3">
    <location>
        <begin position="8"/>
        <end position="142"/>
    </location>
</feature>
<dbReference type="EMBL" id="RKHL01000001">
    <property type="protein sequence ID" value="ROR83631.1"/>
    <property type="molecule type" value="Genomic_DNA"/>
</dbReference>
<dbReference type="InterPro" id="IPR000086">
    <property type="entry name" value="NUDIX_hydrolase_dom"/>
</dbReference>
<dbReference type="PROSITE" id="PS00893">
    <property type="entry name" value="NUDIX_BOX"/>
    <property type="match status" value="1"/>
</dbReference>
<keyword evidence="2" id="KW-0378">Hydrolase</keyword>
<dbReference type="InterPro" id="IPR015797">
    <property type="entry name" value="NUDIX_hydrolase-like_dom_sf"/>
</dbReference>
<keyword evidence="5" id="KW-1185">Reference proteome</keyword>
<dbReference type="PANTHER" id="PTHR43046:SF16">
    <property type="entry name" value="ADP-RIBOSE PYROPHOSPHATASE YJHB-RELATED"/>
    <property type="match status" value="1"/>
</dbReference>